<feature type="transmembrane region" description="Helical" evidence="2">
    <location>
        <begin position="7"/>
        <end position="30"/>
    </location>
</feature>
<dbReference type="OrthoDB" id="5115907at2"/>
<feature type="transmembrane region" description="Helical" evidence="2">
    <location>
        <begin position="96"/>
        <end position="117"/>
    </location>
</feature>
<evidence type="ECO:0000313" key="4">
    <source>
        <dbReference type="Proteomes" id="UP000237104"/>
    </source>
</evidence>
<accession>A0A2S3Z8P4</accession>
<name>A0A2S3Z8P4_9MICO</name>
<feature type="compositionally biased region" description="Basic and acidic residues" evidence="1">
    <location>
        <begin position="154"/>
        <end position="165"/>
    </location>
</feature>
<keyword evidence="2" id="KW-0472">Membrane</keyword>
<dbReference type="Proteomes" id="UP000237104">
    <property type="component" value="Unassembled WGS sequence"/>
</dbReference>
<dbReference type="RefSeq" id="WP_103432051.1">
    <property type="nucleotide sequence ID" value="NZ_PPXF01000058.1"/>
</dbReference>
<proteinExistence type="predicted"/>
<sequence length="185" mass="20240">MILRRVFYYWQFVAVGALPLWLMVAASIFGSSAWEVLGATFGAIAIGFGLLVVSLLFLARKEVRAVKAVSWADVGVLALWHVLIVLMGVFSVTAPWLSVLVVLVGLGAFWFALWELFDAARTRVREAMVYIDETARFGTVPAGPNQFPPMTDRSGVRADGARQDPAHPTPADPSVIIIREKPTDP</sequence>
<evidence type="ECO:0000256" key="1">
    <source>
        <dbReference type="SAM" id="MobiDB-lite"/>
    </source>
</evidence>
<feature type="region of interest" description="Disordered" evidence="1">
    <location>
        <begin position="141"/>
        <end position="185"/>
    </location>
</feature>
<evidence type="ECO:0000313" key="3">
    <source>
        <dbReference type="EMBL" id="POH61948.1"/>
    </source>
</evidence>
<dbReference type="EMBL" id="PPXF01000058">
    <property type="protein sequence ID" value="POH61948.1"/>
    <property type="molecule type" value="Genomic_DNA"/>
</dbReference>
<keyword evidence="2" id="KW-0812">Transmembrane</keyword>
<keyword evidence="2" id="KW-1133">Transmembrane helix</keyword>
<evidence type="ECO:0000256" key="2">
    <source>
        <dbReference type="SAM" id="Phobius"/>
    </source>
</evidence>
<dbReference type="AlphaFoldDB" id="A0A2S3Z8P4"/>
<reference evidence="3 4" key="1">
    <citation type="submission" date="2018-01" db="EMBL/GenBank/DDBJ databases">
        <title>Cryobacterium sp. nov., from glaciers in China.</title>
        <authorList>
            <person name="Liu Q."/>
            <person name="Xin Y.-H."/>
        </authorList>
    </citation>
    <scope>NUCLEOTIDE SEQUENCE [LARGE SCALE GENOMIC DNA]</scope>
    <source>
        <strain evidence="3 4">TMB1-8</strain>
    </source>
</reference>
<feature type="transmembrane region" description="Helical" evidence="2">
    <location>
        <begin position="71"/>
        <end position="90"/>
    </location>
</feature>
<feature type="transmembrane region" description="Helical" evidence="2">
    <location>
        <begin position="36"/>
        <end position="59"/>
    </location>
</feature>
<comment type="caution">
    <text evidence="3">The sequence shown here is derived from an EMBL/GenBank/DDBJ whole genome shotgun (WGS) entry which is preliminary data.</text>
</comment>
<protein>
    <submittedName>
        <fullName evidence="3">MFS transporter</fullName>
    </submittedName>
</protein>
<gene>
    <name evidence="3" type="ORF">C3B59_15380</name>
</gene>
<organism evidence="3 4">
    <name type="scientific">Cryobacterium zongtaii</name>
    <dbReference type="NCBI Taxonomy" id="1259217"/>
    <lineage>
        <taxon>Bacteria</taxon>
        <taxon>Bacillati</taxon>
        <taxon>Actinomycetota</taxon>
        <taxon>Actinomycetes</taxon>
        <taxon>Micrococcales</taxon>
        <taxon>Microbacteriaceae</taxon>
        <taxon>Cryobacterium</taxon>
    </lineage>
</organism>